<dbReference type="OrthoDB" id="2376969at2"/>
<gene>
    <name evidence="2" type="ORF">A4H96_03955</name>
</gene>
<feature type="transmembrane region" description="Helical" evidence="1">
    <location>
        <begin position="41"/>
        <end position="62"/>
    </location>
</feature>
<dbReference type="Proteomes" id="UP000078302">
    <property type="component" value="Unassembled WGS sequence"/>
</dbReference>
<keyword evidence="1" id="KW-1133">Transmembrane helix</keyword>
<sequence>MHRKEDFHSAPTQDFLEFFEEETHLEPQPLTRAPLRGWIQVAFWGLRIYIVVMLVMVAIGFARGIH</sequence>
<keyword evidence="1" id="KW-0472">Membrane</keyword>
<evidence type="ECO:0000313" key="2">
    <source>
        <dbReference type="EMBL" id="OAP92534.1"/>
    </source>
</evidence>
<protein>
    <submittedName>
        <fullName evidence="2">Uncharacterized protein</fullName>
    </submittedName>
</protein>
<proteinExistence type="predicted"/>
<reference evidence="2 3" key="1">
    <citation type="submission" date="2016-04" db="EMBL/GenBank/DDBJ databases">
        <title>Acidithiobacillus ferrooxidans genome sequencing and assembly.</title>
        <authorList>
            <person name="Zhou Z."/>
        </authorList>
    </citation>
    <scope>NUCLEOTIDE SEQUENCE [LARGE SCALE GENOMIC DNA]</scope>
    <source>
        <strain evidence="2 3">BY0502</strain>
    </source>
</reference>
<organism evidence="2 3">
    <name type="scientific">Acidithiobacillus ferrooxidans</name>
    <name type="common">Thiobacillus ferrooxidans</name>
    <dbReference type="NCBI Taxonomy" id="920"/>
    <lineage>
        <taxon>Bacteria</taxon>
        <taxon>Pseudomonadati</taxon>
        <taxon>Pseudomonadota</taxon>
        <taxon>Acidithiobacillia</taxon>
        <taxon>Acidithiobacillales</taxon>
        <taxon>Acidithiobacillaceae</taxon>
        <taxon>Acidithiobacillus</taxon>
    </lineage>
</organism>
<evidence type="ECO:0000256" key="1">
    <source>
        <dbReference type="SAM" id="Phobius"/>
    </source>
</evidence>
<accession>A0A179BNE7</accession>
<name>A0A179BNE7_ACIFR</name>
<keyword evidence="3" id="KW-1185">Reference proteome</keyword>
<dbReference type="AlphaFoldDB" id="A0A179BNE7"/>
<evidence type="ECO:0000313" key="3">
    <source>
        <dbReference type="Proteomes" id="UP000078302"/>
    </source>
</evidence>
<keyword evidence="1" id="KW-0812">Transmembrane</keyword>
<comment type="caution">
    <text evidence="2">The sequence shown here is derived from an EMBL/GenBank/DDBJ whole genome shotgun (WGS) entry which is preliminary data.</text>
</comment>
<dbReference type="RefSeq" id="WP_064218398.1">
    <property type="nucleotide sequence ID" value="NZ_LVXZ01000040.1"/>
</dbReference>
<dbReference type="EMBL" id="LVXZ01000040">
    <property type="protein sequence ID" value="OAP92534.1"/>
    <property type="molecule type" value="Genomic_DNA"/>
</dbReference>